<dbReference type="PANTHER" id="PTHR33180">
    <property type="entry name" value="PHOTOSYSTEM II CP43 REACTION CENTER PROTEIN"/>
    <property type="match status" value="1"/>
</dbReference>
<name>A0A9J5WM00_SOLCO</name>
<comment type="caution">
    <text evidence="2">The sequence shown here is derived from an EMBL/GenBank/DDBJ whole genome shotgun (WGS) entry which is preliminary data.</text>
</comment>
<dbReference type="Proteomes" id="UP000824120">
    <property type="component" value="Chromosome 11"/>
</dbReference>
<feature type="compositionally biased region" description="Basic and acidic residues" evidence="1">
    <location>
        <begin position="31"/>
        <end position="41"/>
    </location>
</feature>
<gene>
    <name evidence="2" type="ORF">H5410_057081</name>
</gene>
<sequence>MGHANLNAPPQKKAKGITINKGGLRSAIEPEFSKPEDEQPLIHRHNRLRDRPQSTPIRVTAAATPSTTEPVPNPAPASVAPAFPVAPPPPRLLNILKGDEGLEGKHAEVLDTLKYHEFKQFTRPRGPYIPFKFRNST</sequence>
<dbReference type="AlphaFoldDB" id="A0A9J5WM00"/>
<protein>
    <submittedName>
        <fullName evidence="2">Uncharacterized protein</fullName>
    </submittedName>
</protein>
<feature type="region of interest" description="Disordered" evidence="1">
    <location>
        <begin position="1"/>
        <end position="85"/>
    </location>
</feature>
<evidence type="ECO:0000313" key="2">
    <source>
        <dbReference type="EMBL" id="KAG5576947.1"/>
    </source>
</evidence>
<organism evidence="2 3">
    <name type="scientific">Solanum commersonii</name>
    <name type="common">Commerson's wild potato</name>
    <name type="synonym">Commerson's nightshade</name>
    <dbReference type="NCBI Taxonomy" id="4109"/>
    <lineage>
        <taxon>Eukaryota</taxon>
        <taxon>Viridiplantae</taxon>
        <taxon>Streptophyta</taxon>
        <taxon>Embryophyta</taxon>
        <taxon>Tracheophyta</taxon>
        <taxon>Spermatophyta</taxon>
        <taxon>Magnoliopsida</taxon>
        <taxon>eudicotyledons</taxon>
        <taxon>Gunneridae</taxon>
        <taxon>Pentapetalae</taxon>
        <taxon>asterids</taxon>
        <taxon>lamiids</taxon>
        <taxon>Solanales</taxon>
        <taxon>Solanaceae</taxon>
        <taxon>Solanoideae</taxon>
        <taxon>Solaneae</taxon>
        <taxon>Solanum</taxon>
    </lineage>
</organism>
<evidence type="ECO:0000313" key="3">
    <source>
        <dbReference type="Proteomes" id="UP000824120"/>
    </source>
</evidence>
<reference evidence="2 3" key="1">
    <citation type="submission" date="2020-09" db="EMBL/GenBank/DDBJ databases">
        <title>De no assembly of potato wild relative species, Solanum commersonii.</title>
        <authorList>
            <person name="Cho K."/>
        </authorList>
    </citation>
    <scope>NUCLEOTIDE SEQUENCE [LARGE SCALE GENOMIC DNA]</scope>
    <source>
        <strain evidence="2">LZ3.2</strain>
        <tissue evidence="2">Leaf</tissue>
    </source>
</reference>
<proteinExistence type="predicted"/>
<keyword evidence="3" id="KW-1185">Reference proteome</keyword>
<feature type="compositionally biased region" description="Polar residues" evidence="1">
    <location>
        <begin position="53"/>
        <end position="69"/>
    </location>
</feature>
<dbReference type="PANTHER" id="PTHR33180:SF31">
    <property type="entry name" value="POLYPROTEIN PROTEIN"/>
    <property type="match status" value="1"/>
</dbReference>
<accession>A0A9J5WM00</accession>
<evidence type="ECO:0000256" key="1">
    <source>
        <dbReference type="SAM" id="MobiDB-lite"/>
    </source>
</evidence>
<dbReference type="EMBL" id="JACXVP010000011">
    <property type="protein sequence ID" value="KAG5576947.1"/>
    <property type="molecule type" value="Genomic_DNA"/>
</dbReference>